<dbReference type="GO" id="GO:0005739">
    <property type="term" value="C:mitochondrion"/>
    <property type="evidence" value="ECO:0007669"/>
    <property type="project" value="InterPro"/>
</dbReference>
<feature type="region of interest" description="Disordered" evidence="1">
    <location>
        <begin position="137"/>
        <end position="161"/>
    </location>
</feature>
<dbReference type="Proteomes" id="UP001150904">
    <property type="component" value="Unassembled WGS sequence"/>
</dbReference>
<dbReference type="RefSeq" id="XP_058303340.1">
    <property type="nucleotide sequence ID" value="XM_058456441.1"/>
</dbReference>
<dbReference type="OrthoDB" id="2444174at2759"/>
<dbReference type="GeneID" id="83183742"/>
<reference evidence="3" key="1">
    <citation type="submission" date="2022-12" db="EMBL/GenBank/DDBJ databases">
        <authorList>
            <person name="Petersen C."/>
        </authorList>
    </citation>
    <scope>NUCLEOTIDE SEQUENCE</scope>
    <source>
        <strain evidence="3">IBT 15544</strain>
    </source>
</reference>
<dbReference type="AlphaFoldDB" id="A0A9W9J4W0"/>
<evidence type="ECO:0000259" key="2">
    <source>
        <dbReference type="Pfam" id="PF19189"/>
    </source>
</evidence>
<name>A0A9W9J4W0_9EURO</name>
<sequence length="474" mass="52177">MAAHISRAFLLSTGSSSAPFLYQTRTLAPLSRSLCHPFTRLQRQYSANNVPGNDDGDKPGSANEHDASSEIPSKATSSLTPNNRPAPRRSFLRRRAESATPNPEPKKPATPSRPLQTITHAEKMIFADLIGQLKHEKPAPTPAKQKQSQASSRRPKPNNVNDLIAMFDSLLDKKEKEKEKKKKPEKSGATTRGDARKEFSGISGGSEKILLSDLGFLELGSGSGENFEITLSDAVDMVVQRESARIEHELFGAIEEGRGDMGLWEECQEHIFGMLQHLEEPTLADVDAGSANNSTPSTTGGSEDLKPSSGPLNIPALVPVTPVLAKLYPNTLLVAFRLLNTHFPESQLIGQFRSLIKFQGRTSSVLGTSAALCDEMIYFYWHGCNDLPAVISFLHDMDLHGIAPSSKSRRLLKDIVRQRFRDLDPVRNSNTGMDSFWNLPPNQKAFRALAGPGGWLDRLDEQARHRSPVPFTRV</sequence>
<dbReference type="InterPro" id="IPR040009">
    <property type="entry name" value="Mtf2/C5D6.12-like"/>
</dbReference>
<feature type="domain" description="Mtf2-like C-terminal" evidence="2">
    <location>
        <begin position="246"/>
        <end position="438"/>
    </location>
</feature>
<evidence type="ECO:0000313" key="3">
    <source>
        <dbReference type="EMBL" id="KAJ5190400.1"/>
    </source>
</evidence>
<proteinExistence type="predicted"/>
<dbReference type="Pfam" id="PF19189">
    <property type="entry name" value="Mtf2"/>
    <property type="match status" value="1"/>
</dbReference>
<accession>A0A9W9J4W0</accession>
<feature type="compositionally biased region" description="Polar residues" evidence="1">
    <location>
        <begin position="70"/>
        <end position="83"/>
    </location>
</feature>
<dbReference type="InterPro" id="IPR043837">
    <property type="entry name" value="Mtf2-like_C"/>
</dbReference>
<reference evidence="3" key="2">
    <citation type="journal article" date="2023" name="IMA Fungus">
        <title>Comparative genomic study of the Penicillium genus elucidates a diverse pangenome and 15 lateral gene transfer events.</title>
        <authorList>
            <person name="Petersen C."/>
            <person name="Sorensen T."/>
            <person name="Nielsen M.R."/>
            <person name="Sondergaard T.E."/>
            <person name="Sorensen J.L."/>
            <person name="Fitzpatrick D.A."/>
            <person name="Frisvad J.C."/>
            <person name="Nielsen K.L."/>
        </authorList>
    </citation>
    <scope>NUCLEOTIDE SEQUENCE</scope>
    <source>
        <strain evidence="3">IBT 15544</strain>
    </source>
</reference>
<gene>
    <name evidence="3" type="ORF">N7498_009385</name>
</gene>
<dbReference type="EMBL" id="JAPQKR010000016">
    <property type="protein sequence ID" value="KAJ5190400.1"/>
    <property type="molecule type" value="Genomic_DNA"/>
</dbReference>
<evidence type="ECO:0000313" key="4">
    <source>
        <dbReference type="Proteomes" id="UP001150904"/>
    </source>
</evidence>
<evidence type="ECO:0000256" key="1">
    <source>
        <dbReference type="SAM" id="MobiDB-lite"/>
    </source>
</evidence>
<feature type="region of interest" description="Disordered" evidence="1">
    <location>
        <begin position="174"/>
        <end position="201"/>
    </location>
</feature>
<keyword evidence="4" id="KW-1185">Reference proteome</keyword>
<dbReference type="PANTHER" id="PTHR39468">
    <property type="entry name" value="CHROMOSOME 7, WHOLE GENOME SHOTGUN SEQUENCE"/>
    <property type="match status" value="1"/>
</dbReference>
<organism evidence="3 4">
    <name type="scientific">Penicillium cinerascens</name>
    <dbReference type="NCBI Taxonomy" id="70096"/>
    <lineage>
        <taxon>Eukaryota</taxon>
        <taxon>Fungi</taxon>
        <taxon>Dikarya</taxon>
        <taxon>Ascomycota</taxon>
        <taxon>Pezizomycotina</taxon>
        <taxon>Eurotiomycetes</taxon>
        <taxon>Eurotiomycetidae</taxon>
        <taxon>Eurotiales</taxon>
        <taxon>Aspergillaceae</taxon>
        <taxon>Penicillium</taxon>
    </lineage>
</organism>
<feature type="region of interest" description="Disordered" evidence="1">
    <location>
        <begin position="45"/>
        <end position="115"/>
    </location>
</feature>
<feature type="region of interest" description="Disordered" evidence="1">
    <location>
        <begin position="286"/>
        <end position="308"/>
    </location>
</feature>
<protein>
    <recommendedName>
        <fullName evidence="2">Mtf2-like C-terminal domain-containing protein</fullName>
    </recommendedName>
</protein>
<feature type="compositionally biased region" description="Polar residues" evidence="1">
    <location>
        <begin position="290"/>
        <end position="301"/>
    </location>
</feature>
<feature type="compositionally biased region" description="Basic and acidic residues" evidence="1">
    <location>
        <begin position="55"/>
        <end position="68"/>
    </location>
</feature>
<dbReference type="PANTHER" id="PTHR39468:SF1">
    <property type="entry name" value="MTF2-LIKE C-TERMINAL DOMAIN-CONTAINING PROTEIN"/>
    <property type="match status" value="1"/>
</dbReference>
<comment type="caution">
    <text evidence="3">The sequence shown here is derived from an EMBL/GenBank/DDBJ whole genome shotgun (WGS) entry which is preliminary data.</text>
</comment>